<reference evidence="1 2" key="1">
    <citation type="journal article" date="2016" name="Nat. Commun.">
        <title>Thousands of microbial genomes shed light on interconnected biogeochemical processes in an aquifer system.</title>
        <authorList>
            <person name="Anantharaman K."/>
            <person name="Brown C.T."/>
            <person name="Hug L.A."/>
            <person name="Sharon I."/>
            <person name="Castelle C.J."/>
            <person name="Probst A.J."/>
            <person name="Thomas B.C."/>
            <person name="Singh A."/>
            <person name="Wilkins M.J."/>
            <person name="Karaoz U."/>
            <person name="Brodie E.L."/>
            <person name="Williams K.H."/>
            <person name="Hubbard S.S."/>
            <person name="Banfield J.F."/>
        </authorList>
    </citation>
    <scope>NUCLEOTIDE SEQUENCE [LARGE SCALE GENOMIC DNA]</scope>
</reference>
<evidence type="ECO:0008006" key="3">
    <source>
        <dbReference type="Google" id="ProtNLM"/>
    </source>
</evidence>
<accession>A0A1F5PY09</accession>
<dbReference type="STRING" id="1817841.A3B10_02365"/>
<protein>
    <recommendedName>
        <fullName evidence="3">General secretion pathway GspH domain-containing protein</fullName>
    </recommendedName>
</protein>
<dbReference type="EMBL" id="MFFB01000017">
    <property type="protein sequence ID" value="OGE94480.1"/>
    <property type="molecule type" value="Genomic_DNA"/>
</dbReference>
<name>A0A1F5PY09_9BACT</name>
<gene>
    <name evidence="1" type="ORF">A3B10_02365</name>
</gene>
<evidence type="ECO:0000313" key="2">
    <source>
        <dbReference type="Proteomes" id="UP000177281"/>
    </source>
</evidence>
<comment type="caution">
    <text evidence="1">The sequence shown here is derived from an EMBL/GenBank/DDBJ whole genome shotgun (WGS) entry which is preliminary data.</text>
</comment>
<sequence>MGLVALLAGMSMFLSFDFYRGYAFGSEQSIIVSVLQKARNQAMSNINQKSHGVKFLAENYVIFQGADYTSRDVGEDQIIEASPVVNNSGGEIVFTQLSGSASNFSLDINGNGKTATITVNSEGQIDVP</sequence>
<organism evidence="1 2">
    <name type="scientific">Candidatus Doudnabacteria bacterium RIFCSPLOWO2_01_FULL_44_21</name>
    <dbReference type="NCBI Taxonomy" id="1817841"/>
    <lineage>
        <taxon>Bacteria</taxon>
        <taxon>Candidatus Doudnaibacteriota</taxon>
    </lineage>
</organism>
<proteinExistence type="predicted"/>
<dbReference type="Proteomes" id="UP000177281">
    <property type="component" value="Unassembled WGS sequence"/>
</dbReference>
<evidence type="ECO:0000313" key="1">
    <source>
        <dbReference type="EMBL" id="OGE94480.1"/>
    </source>
</evidence>
<dbReference type="AlphaFoldDB" id="A0A1F5PY09"/>